<dbReference type="CDD" id="cd05300">
    <property type="entry name" value="2-Hacid_dh_1"/>
    <property type="match status" value="1"/>
</dbReference>
<dbReference type="InterPro" id="IPR006140">
    <property type="entry name" value="D-isomer_DH_NAD-bd"/>
</dbReference>
<dbReference type="STRING" id="1121256.SAMN02746089_00705"/>
<sequence>MKKILFFKKRNISEGLMKKIKEAAAGYDVIVENNLKSALKLVKDVEIIAGEVENDLIKAGNALKWVHVWSAGVDNYDLAYMKDKGIILTNSSGVHSIQISEYILGVMLELTKGLHLLRDQQARKLWGKVSTDELYKKTLGVLGVGDIGRRTAELGKAMGMRVLGYRKSGRPDEYVDVMYSEGQLDDMLPLCDFVVNTLPLTDSTYHLIGAAQFNAMKDGAYFINIGRGKVVDENALINALRSNKLKGAALDVFEEEPLPQESPLWDMENVIITPHISGLSPSYDERAISILVENIERYIQGRPMLNQVDFDRGY</sequence>
<evidence type="ECO:0000313" key="8">
    <source>
        <dbReference type="Proteomes" id="UP000184088"/>
    </source>
</evidence>
<dbReference type="GO" id="GO:0051287">
    <property type="term" value="F:NAD binding"/>
    <property type="evidence" value="ECO:0007669"/>
    <property type="project" value="InterPro"/>
</dbReference>
<dbReference type="SUPFAM" id="SSF52283">
    <property type="entry name" value="Formate/glycerate dehydrogenase catalytic domain-like"/>
    <property type="match status" value="1"/>
</dbReference>
<evidence type="ECO:0000313" key="7">
    <source>
        <dbReference type="EMBL" id="SHE74071.1"/>
    </source>
</evidence>
<accession>A0A1M4VYI6</accession>
<feature type="domain" description="D-isomer specific 2-hydroxyacid dehydrogenase catalytic" evidence="5">
    <location>
        <begin position="11"/>
        <end position="308"/>
    </location>
</feature>
<dbReference type="Gene3D" id="3.40.50.720">
    <property type="entry name" value="NAD(P)-binding Rossmann-like Domain"/>
    <property type="match status" value="2"/>
</dbReference>
<dbReference type="InterPro" id="IPR036291">
    <property type="entry name" value="NAD(P)-bd_dom_sf"/>
</dbReference>
<protein>
    <submittedName>
        <fullName evidence="7">Phosphoglycerate dehydrogenase</fullName>
    </submittedName>
</protein>
<dbReference type="InterPro" id="IPR006139">
    <property type="entry name" value="D-isomer_2_OHA_DH_cat_dom"/>
</dbReference>
<dbReference type="SUPFAM" id="SSF51735">
    <property type="entry name" value="NAD(P)-binding Rossmann-fold domains"/>
    <property type="match status" value="1"/>
</dbReference>
<proteinExistence type="inferred from homology"/>
<reference evidence="7 8" key="1">
    <citation type="submission" date="2016-11" db="EMBL/GenBank/DDBJ databases">
        <authorList>
            <person name="Jaros S."/>
            <person name="Januszkiewicz K."/>
            <person name="Wedrychowicz H."/>
        </authorList>
    </citation>
    <scope>NUCLEOTIDE SEQUENCE [LARGE SCALE GENOMIC DNA]</scope>
    <source>
        <strain evidence="7 8">DSM 17918</strain>
    </source>
</reference>
<evidence type="ECO:0000256" key="1">
    <source>
        <dbReference type="ARBA" id="ARBA00005854"/>
    </source>
</evidence>
<name>A0A1M4VYI6_9THEO</name>
<comment type="similarity">
    <text evidence="1 4">Belongs to the D-isomer specific 2-hydroxyacid dehydrogenase family.</text>
</comment>
<dbReference type="Pfam" id="PF00389">
    <property type="entry name" value="2-Hacid_dh"/>
    <property type="match status" value="1"/>
</dbReference>
<dbReference type="RefSeq" id="WP_073341817.1">
    <property type="nucleotide sequence ID" value="NZ_FQVH01000005.1"/>
</dbReference>
<keyword evidence="3" id="KW-0520">NAD</keyword>
<evidence type="ECO:0000259" key="5">
    <source>
        <dbReference type="Pfam" id="PF00389"/>
    </source>
</evidence>
<evidence type="ECO:0000256" key="4">
    <source>
        <dbReference type="RuleBase" id="RU003719"/>
    </source>
</evidence>
<dbReference type="GO" id="GO:0016616">
    <property type="term" value="F:oxidoreductase activity, acting on the CH-OH group of donors, NAD or NADP as acceptor"/>
    <property type="evidence" value="ECO:0007669"/>
    <property type="project" value="InterPro"/>
</dbReference>
<dbReference type="AlphaFoldDB" id="A0A1M4VYI6"/>
<dbReference type="PROSITE" id="PS00671">
    <property type="entry name" value="D_2_HYDROXYACID_DH_3"/>
    <property type="match status" value="1"/>
</dbReference>
<dbReference type="Pfam" id="PF02826">
    <property type="entry name" value="2-Hacid_dh_C"/>
    <property type="match status" value="1"/>
</dbReference>
<keyword evidence="2 4" id="KW-0560">Oxidoreductase</keyword>
<dbReference type="FunFam" id="3.40.50.720:FF:000363">
    <property type="entry name" value="D-isomer specific 2-hydroxyacid dehydrogenase"/>
    <property type="match status" value="1"/>
</dbReference>
<dbReference type="InterPro" id="IPR029753">
    <property type="entry name" value="D-isomer_DH_CS"/>
</dbReference>
<gene>
    <name evidence="7" type="ORF">SAMN02746089_00705</name>
</gene>
<organism evidence="7 8">
    <name type="scientific">Caldanaerobius fijiensis DSM 17918</name>
    <dbReference type="NCBI Taxonomy" id="1121256"/>
    <lineage>
        <taxon>Bacteria</taxon>
        <taxon>Bacillati</taxon>
        <taxon>Bacillota</taxon>
        <taxon>Clostridia</taxon>
        <taxon>Thermoanaerobacterales</taxon>
        <taxon>Thermoanaerobacteraceae</taxon>
        <taxon>Caldanaerobius</taxon>
    </lineage>
</organism>
<dbReference type="EMBL" id="FQVH01000005">
    <property type="protein sequence ID" value="SHE74071.1"/>
    <property type="molecule type" value="Genomic_DNA"/>
</dbReference>
<feature type="domain" description="D-isomer specific 2-hydroxyacid dehydrogenase NAD-binding" evidence="6">
    <location>
        <begin position="105"/>
        <end position="277"/>
    </location>
</feature>
<evidence type="ECO:0000256" key="3">
    <source>
        <dbReference type="ARBA" id="ARBA00023027"/>
    </source>
</evidence>
<dbReference type="PANTHER" id="PTHR43333">
    <property type="entry name" value="2-HACID_DH_C DOMAIN-CONTAINING PROTEIN"/>
    <property type="match status" value="1"/>
</dbReference>
<evidence type="ECO:0000256" key="2">
    <source>
        <dbReference type="ARBA" id="ARBA00023002"/>
    </source>
</evidence>
<keyword evidence="8" id="KW-1185">Reference proteome</keyword>
<dbReference type="OrthoDB" id="9805416at2"/>
<dbReference type="Proteomes" id="UP000184088">
    <property type="component" value="Unassembled WGS sequence"/>
</dbReference>
<evidence type="ECO:0000259" key="6">
    <source>
        <dbReference type="Pfam" id="PF02826"/>
    </source>
</evidence>
<dbReference type="PANTHER" id="PTHR43333:SF1">
    <property type="entry name" value="D-ISOMER SPECIFIC 2-HYDROXYACID DEHYDROGENASE NAD-BINDING DOMAIN-CONTAINING PROTEIN"/>
    <property type="match status" value="1"/>
</dbReference>